<organism evidence="1 2">
    <name type="scientific">Nannocystis exedens</name>
    <dbReference type="NCBI Taxonomy" id="54"/>
    <lineage>
        <taxon>Bacteria</taxon>
        <taxon>Pseudomonadati</taxon>
        <taxon>Myxococcota</taxon>
        <taxon>Polyangia</taxon>
        <taxon>Nannocystales</taxon>
        <taxon>Nannocystaceae</taxon>
        <taxon>Nannocystis</taxon>
    </lineage>
</organism>
<keyword evidence="2" id="KW-1185">Reference proteome</keyword>
<evidence type="ECO:0000313" key="2">
    <source>
        <dbReference type="Proteomes" id="UP000199400"/>
    </source>
</evidence>
<dbReference type="AlphaFoldDB" id="A0A1I1ZVJ3"/>
<reference evidence="2" key="1">
    <citation type="submission" date="2016-10" db="EMBL/GenBank/DDBJ databases">
        <authorList>
            <person name="Varghese N."/>
            <person name="Submissions S."/>
        </authorList>
    </citation>
    <scope>NUCLEOTIDE SEQUENCE [LARGE SCALE GENOMIC DNA]</scope>
    <source>
        <strain evidence="2">ATCC 25963</strain>
    </source>
</reference>
<accession>A0A1I1ZVJ3</accession>
<dbReference type="EMBL" id="FOMX01000012">
    <property type="protein sequence ID" value="SFE35649.1"/>
    <property type="molecule type" value="Genomic_DNA"/>
</dbReference>
<protein>
    <submittedName>
        <fullName evidence="1">Uncharacterized protein</fullName>
    </submittedName>
</protein>
<sequence>MRAAGLTPKVAADPWRRRYERSRTPAARRVCSRGADGVGPCDDVCVGVVRLPALAARSRVEDMAI</sequence>
<name>A0A1I1ZVJ3_9BACT</name>
<gene>
    <name evidence="1" type="ORF">SAMN02745121_03986</name>
</gene>
<dbReference type="Proteomes" id="UP000199400">
    <property type="component" value="Unassembled WGS sequence"/>
</dbReference>
<proteinExistence type="predicted"/>
<evidence type="ECO:0000313" key="1">
    <source>
        <dbReference type="EMBL" id="SFE35649.1"/>
    </source>
</evidence>
<dbReference type="STRING" id="54.SAMN02745121_03986"/>